<dbReference type="InParanoid" id="A0A1E1KLY5"/>
<evidence type="ECO:0000313" key="2">
    <source>
        <dbReference type="Proteomes" id="UP000178129"/>
    </source>
</evidence>
<protein>
    <submittedName>
        <fullName evidence="1">Uncharacterized protein</fullName>
    </submittedName>
</protein>
<reference evidence="2" key="1">
    <citation type="submission" date="2016-03" db="EMBL/GenBank/DDBJ databases">
        <authorList>
            <person name="Ploux O."/>
        </authorList>
    </citation>
    <scope>NUCLEOTIDE SEQUENCE [LARGE SCALE GENOMIC DNA]</scope>
    <source>
        <strain evidence="2">UK7</strain>
    </source>
</reference>
<dbReference type="AlphaFoldDB" id="A0A1E1KLY5"/>
<comment type="caution">
    <text evidence="1">The sequence shown here is derived from an EMBL/GenBank/DDBJ whole genome shotgun (WGS) entry which is preliminary data.</text>
</comment>
<dbReference type="Proteomes" id="UP000178129">
    <property type="component" value="Unassembled WGS sequence"/>
</dbReference>
<name>A0A1E1KLY5_9HELO</name>
<proteinExistence type="predicted"/>
<dbReference type="EMBL" id="FJUW01000016">
    <property type="protein sequence ID" value="CZS99039.1"/>
    <property type="molecule type" value="Genomic_DNA"/>
</dbReference>
<gene>
    <name evidence="1" type="ORF">RCO7_00419</name>
</gene>
<organism evidence="1 2">
    <name type="scientific">Rhynchosporium graminicola</name>
    <dbReference type="NCBI Taxonomy" id="2792576"/>
    <lineage>
        <taxon>Eukaryota</taxon>
        <taxon>Fungi</taxon>
        <taxon>Dikarya</taxon>
        <taxon>Ascomycota</taxon>
        <taxon>Pezizomycotina</taxon>
        <taxon>Leotiomycetes</taxon>
        <taxon>Helotiales</taxon>
        <taxon>Ploettnerulaceae</taxon>
        <taxon>Rhynchosporium</taxon>
    </lineage>
</organism>
<keyword evidence="2" id="KW-1185">Reference proteome</keyword>
<accession>A0A1E1KLY5</accession>
<evidence type="ECO:0000313" key="1">
    <source>
        <dbReference type="EMBL" id="CZS99039.1"/>
    </source>
</evidence>
<sequence length="109" mass="12252">MPSDRPNSLFLIVSHFDLRKSDANVFIKAFKTLPDGFKNLGPLLLLHLKTEVVLGTRRWFGADSQVAGLEEVIFSTIPGRAREFAAVQGILFADYVPLTESDIERPRHE</sequence>